<dbReference type="OrthoDB" id="6630012at2"/>
<comment type="caution">
    <text evidence="1">The sequence shown here is derived from an EMBL/GenBank/DDBJ whole genome shotgun (WGS) entry which is preliminary data.</text>
</comment>
<organism evidence="1 2">
    <name type="scientific">Wenzhouxiangella sediminis</name>
    <dbReference type="NCBI Taxonomy" id="1792836"/>
    <lineage>
        <taxon>Bacteria</taxon>
        <taxon>Pseudomonadati</taxon>
        <taxon>Pseudomonadota</taxon>
        <taxon>Gammaproteobacteria</taxon>
        <taxon>Chromatiales</taxon>
        <taxon>Wenzhouxiangellaceae</taxon>
        <taxon>Wenzhouxiangella</taxon>
    </lineage>
</organism>
<dbReference type="InterPro" id="IPR019238">
    <property type="entry name" value="AbiEi_2"/>
</dbReference>
<gene>
    <name evidence="1" type="ORF">DZC52_13295</name>
</gene>
<accession>A0A3E1K5Y8</accession>
<reference evidence="1 2" key="1">
    <citation type="submission" date="2018-08" db="EMBL/GenBank/DDBJ databases">
        <title>Wenzhouxiangella salilacus sp. nov., a novel bacterium isolated from a saline lake in Xinjiang Province, China.</title>
        <authorList>
            <person name="Han S."/>
        </authorList>
    </citation>
    <scope>NUCLEOTIDE SEQUENCE [LARGE SCALE GENOMIC DNA]</scope>
    <source>
        <strain evidence="1 2">XDB06</strain>
    </source>
</reference>
<dbReference type="Pfam" id="PF09952">
    <property type="entry name" value="AbiEi_2"/>
    <property type="match status" value="1"/>
</dbReference>
<dbReference type="EMBL" id="QUZK01000047">
    <property type="protein sequence ID" value="RFF29429.1"/>
    <property type="molecule type" value="Genomic_DNA"/>
</dbReference>
<keyword evidence="2" id="KW-1185">Reference proteome</keyword>
<name>A0A3E1K5Y8_9GAMM</name>
<proteinExistence type="predicted"/>
<sequence>MAISRRWRRLSAKTCPFWGGWSWPARLAFRRECHREYPPAARFGASWPVHGPVNNCLVTGCAPGVNSNRRCKANPRPERPIAANWKRSMGVIFGQLSGQPCWVPGCCWPPGWSLPDWRHGAPGIKVLLVDAAVPPHLALRRVLYAVPWNRPQEELSQPFVHHCNLSTKRGQWQIMDKQTESRRRLVKEATAALQVPGLALELQPSSSVERQRGADDVVYVRHGDRRIEYRAEVKRNLRPATLGAVLQQLRALDARPLLVSDHINPPMAARLQEAGVEFIDTAGNAWLSDPPLCVWVTGRRPPETTEDRIGRTGRAFRASGLRVLFALLCKPGMVDSPYREIARLAGVAHGTVGWVMAELPKLGYVATYRKERVLVKPERLLREWAEAYARTLRPKQVLGRYFTNDIGWWKDEVTTEFGFNLGGEAAGARVTRYLKPATITLYGDDISAELLARFRLRKDPQGNVELMKRFWEFDKSKPLVPLPLVYADLLATGETRCIETGEMIYKKIVDGFERAD</sequence>
<dbReference type="AlphaFoldDB" id="A0A3E1K5Y8"/>
<evidence type="ECO:0000313" key="1">
    <source>
        <dbReference type="EMBL" id="RFF29429.1"/>
    </source>
</evidence>
<protein>
    <submittedName>
        <fullName evidence="1">Uncharacterized protein</fullName>
    </submittedName>
</protein>
<evidence type="ECO:0000313" key="2">
    <source>
        <dbReference type="Proteomes" id="UP000260351"/>
    </source>
</evidence>
<dbReference type="Proteomes" id="UP000260351">
    <property type="component" value="Unassembled WGS sequence"/>
</dbReference>